<dbReference type="CDD" id="cd11614">
    <property type="entry name" value="SAF_CpaB_FlgA_like"/>
    <property type="match status" value="1"/>
</dbReference>
<feature type="signal peptide" evidence="4">
    <location>
        <begin position="1"/>
        <end position="36"/>
    </location>
</feature>
<dbReference type="InterPro" id="IPR013974">
    <property type="entry name" value="SAF"/>
</dbReference>
<accession>A0ABV7D250</accession>
<comment type="subcellular location">
    <subcellularLocation>
        <location evidence="1">Periplasm</location>
    </subcellularLocation>
</comment>
<dbReference type="NCBIfam" id="TIGR03170">
    <property type="entry name" value="flgA_cterm"/>
    <property type="match status" value="1"/>
</dbReference>
<keyword evidence="6" id="KW-0969">Cilium</keyword>
<evidence type="ECO:0000313" key="7">
    <source>
        <dbReference type="Proteomes" id="UP001595444"/>
    </source>
</evidence>
<feature type="domain" description="SAF" evidence="5">
    <location>
        <begin position="197"/>
        <end position="259"/>
    </location>
</feature>
<dbReference type="PANTHER" id="PTHR36307">
    <property type="entry name" value="FLAGELLA BASAL BODY P-RING FORMATION PROTEIN FLGA"/>
    <property type="match status" value="1"/>
</dbReference>
<protein>
    <submittedName>
        <fullName evidence="6">Flagellar basal body P-ring formation chaperone FlgA</fullName>
    </submittedName>
</protein>
<dbReference type="EMBL" id="JBHRSL010000002">
    <property type="protein sequence ID" value="MFC3051228.1"/>
    <property type="molecule type" value="Genomic_DNA"/>
</dbReference>
<name>A0ABV7D250_9PROT</name>
<dbReference type="InterPro" id="IPR039246">
    <property type="entry name" value="Flagellar_FlgA"/>
</dbReference>
<dbReference type="Gene3D" id="2.30.30.760">
    <property type="match status" value="1"/>
</dbReference>
<sequence length="331" mass="36750">MFSTASDNNKCKSMMRTFLMLVTTSITSTYLAPAYAADLLENPVIEDSVVRLADIFSGTAEKGNEIVMQAPEPGKRLVVTSYELDRLAKAYELDWERPVYLKRIYLQREGEAFTLDDLEPIIKGLLQENGVHSDVEIKLYGRQSGHYLPVGYSVEDITWKSFTLSDRKDRFIAVIEVPTGDVIPNELRLTGSIQEVSLMPVLNRMITPGEIITKSDISWEKQPTRQINRNSIVSSQQLIGQTVSRALQVGSPLRTNDIATPVMIEKGAFVTMTFQQGALLLSVEGRALDDGGKGDIIRVMNSKSKQSLEAKVISPSTVEVQSSAFQQVATR</sequence>
<gene>
    <name evidence="6" type="primary">flgA</name>
    <name evidence="6" type="ORF">ACFOKA_04850</name>
</gene>
<dbReference type="Pfam" id="PF13144">
    <property type="entry name" value="ChapFlgA"/>
    <property type="match status" value="1"/>
</dbReference>
<organism evidence="6 7">
    <name type="scientific">Kordiimonas pumila</name>
    <dbReference type="NCBI Taxonomy" id="2161677"/>
    <lineage>
        <taxon>Bacteria</taxon>
        <taxon>Pseudomonadati</taxon>
        <taxon>Pseudomonadota</taxon>
        <taxon>Alphaproteobacteria</taxon>
        <taxon>Kordiimonadales</taxon>
        <taxon>Kordiimonadaceae</taxon>
        <taxon>Kordiimonas</taxon>
    </lineage>
</organism>
<feature type="chain" id="PRO_5046555708" evidence="4">
    <location>
        <begin position="37"/>
        <end position="331"/>
    </location>
</feature>
<dbReference type="SMART" id="SM00858">
    <property type="entry name" value="SAF"/>
    <property type="match status" value="1"/>
</dbReference>
<keyword evidence="3" id="KW-0574">Periplasm</keyword>
<evidence type="ECO:0000313" key="6">
    <source>
        <dbReference type="EMBL" id="MFC3051228.1"/>
    </source>
</evidence>
<keyword evidence="7" id="KW-1185">Reference proteome</keyword>
<comment type="caution">
    <text evidence="6">The sequence shown here is derived from an EMBL/GenBank/DDBJ whole genome shotgun (WGS) entry which is preliminary data.</text>
</comment>
<evidence type="ECO:0000256" key="4">
    <source>
        <dbReference type="SAM" id="SignalP"/>
    </source>
</evidence>
<proteinExistence type="predicted"/>
<evidence type="ECO:0000256" key="2">
    <source>
        <dbReference type="ARBA" id="ARBA00022729"/>
    </source>
</evidence>
<dbReference type="Proteomes" id="UP001595444">
    <property type="component" value="Unassembled WGS sequence"/>
</dbReference>
<evidence type="ECO:0000259" key="5">
    <source>
        <dbReference type="SMART" id="SM00858"/>
    </source>
</evidence>
<reference evidence="7" key="1">
    <citation type="journal article" date="2019" name="Int. J. Syst. Evol. Microbiol.">
        <title>The Global Catalogue of Microorganisms (GCM) 10K type strain sequencing project: providing services to taxonomists for standard genome sequencing and annotation.</title>
        <authorList>
            <consortium name="The Broad Institute Genomics Platform"/>
            <consortium name="The Broad Institute Genome Sequencing Center for Infectious Disease"/>
            <person name="Wu L."/>
            <person name="Ma J."/>
        </authorList>
    </citation>
    <scope>NUCLEOTIDE SEQUENCE [LARGE SCALE GENOMIC DNA]</scope>
    <source>
        <strain evidence="7">KCTC 62164</strain>
    </source>
</reference>
<keyword evidence="6" id="KW-0966">Cell projection</keyword>
<dbReference type="InterPro" id="IPR017585">
    <property type="entry name" value="SAF_FlgA"/>
</dbReference>
<dbReference type="Gene3D" id="3.90.1210.10">
    <property type="entry name" value="Antifreeze-like/N-acetylneuraminic acid synthase C-terminal domain"/>
    <property type="match status" value="1"/>
</dbReference>
<dbReference type="RefSeq" id="WP_194211800.1">
    <property type="nucleotide sequence ID" value="NZ_CP061205.1"/>
</dbReference>
<keyword evidence="6" id="KW-0282">Flagellum</keyword>
<evidence type="ECO:0000256" key="3">
    <source>
        <dbReference type="ARBA" id="ARBA00022764"/>
    </source>
</evidence>
<dbReference type="PANTHER" id="PTHR36307:SF1">
    <property type="entry name" value="FLAGELLA BASAL BODY P-RING FORMATION PROTEIN FLGA"/>
    <property type="match status" value="1"/>
</dbReference>
<evidence type="ECO:0000256" key="1">
    <source>
        <dbReference type="ARBA" id="ARBA00004418"/>
    </source>
</evidence>
<keyword evidence="2 4" id="KW-0732">Signal</keyword>